<reference evidence="2 3" key="1">
    <citation type="submission" date="2018-08" db="EMBL/GenBank/DDBJ databases">
        <title>Recombination of ecologically and evolutionarily significant loci maintains genetic cohesion in the Pseudomonas syringae species complex.</title>
        <authorList>
            <person name="Dillon M."/>
            <person name="Thakur S."/>
            <person name="Almeida R.N.D."/>
            <person name="Weir B.S."/>
            <person name="Guttman D.S."/>
        </authorList>
    </citation>
    <scope>NUCLEOTIDE SEQUENCE [LARGE SCALE GENOMIC DNA]</scope>
    <source>
        <strain evidence="2 3">ICMP 3946</strain>
    </source>
</reference>
<gene>
    <name evidence="2" type="ORF">ALQ98_04938</name>
</gene>
<name>A0AB74A9W8_PSESX</name>
<feature type="compositionally biased region" description="Basic and acidic residues" evidence="1">
    <location>
        <begin position="16"/>
        <end position="38"/>
    </location>
</feature>
<sequence length="62" mass="6856">MTNNHTPTIRSTVMADESKREDLDHKPENAGKVGEKNKQLNQQGEQARPATSPDPQKDKSGN</sequence>
<comment type="caution">
    <text evidence="2">The sequence shown here is derived from an EMBL/GenBank/DDBJ whole genome shotgun (WGS) entry which is preliminary data.</text>
</comment>
<protein>
    <submittedName>
        <fullName evidence="2">Uncharacterized protein</fullName>
    </submittedName>
</protein>
<dbReference type="Proteomes" id="UP000267978">
    <property type="component" value="Unassembled WGS sequence"/>
</dbReference>
<evidence type="ECO:0000313" key="3">
    <source>
        <dbReference type="Proteomes" id="UP000267978"/>
    </source>
</evidence>
<evidence type="ECO:0000313" key="2">
    <source>
        <dbReference type="EMBL" id="RML27693.1"/>
    </source>
</evidence>
<accession>A0AB74A9W8</accession>
<dbReference type="AlphaFoldDB" id="A0AB74A9W8"/>
<proteinExistence type="predicted"/>
<organism evidence="2 3">
    <name type="scientific">Pseudomonas syringae pv. lapsa</name>
    <dbReference type="NCBI Taxonomy" id="199201"/>
    <lineage>
        <taxon>Bacteria</taxon>
        <taxon>Pseudomonadati</taxon>
        <taxon>Pseudomonadota</taxon>
        <taxon>Gammaproteobacteria</taxon>
        <taxon>Pseudomonadales</taxon>
        <taxon>Pseudomonadaceae</taxon>
        <taxon>Pseudomonas</taxon>
        <taxon>Pseudomonas syringae</taxon>
    </lineage>
</organism>
<dbReference type="EMBL" id="RBNO01000030">
    <property type="protein sequence ID" value="RML27693.1"/>
    <property type="molecule type" value="Genomic_DNA"/>
</dbReference>
<feature type="region of interest" description="Disordered" evidence="1">
    <location>
        <begin position="1"/>
        <end position="62"/>
    </location>
</feature>
<evidence type="ECO:0000256" key="1">
    <source>
        <dbReference type="SAM" id="MobiDB-lite"/>
    </source>
</evidence>
<feature type="compositionally biased region" description="Polar residues" evidence="1">
    <location>
        <begin position="1"/>
        <end position="11"/>
    </location>
</feature>